<keyword evidence="1" id="KW-1133">Transmembrane helix</keyword>
<keyword evidence="1" id="KW-0812">Transmembrane</keyword>
<comment type="caution">
    <text evidence="3">The sequence shown here is derived from an EMBL/GenBank/DDBJ whole genome shotgun (WGS) entry which is preliminary data.</text>
</comment>
<feature type="domain" description="Reverse transcriptase zinc-binding" evidence="2">
    <location>
        <begin position="16"/>
        <end position="100"/>
    </location>
</feature>
<gene>
    <name evidence="3" type="ORF">FRX31_030967</name>
</gene>
<reference evidence="3 4" key="1">
    <citation type="submission" date="2020-06" db="EMBL/GenBank/DDBJ databases">
        <title>Transcriptomic and genomic resources for Thalictrum thalictroides and T. hernandezii: Facilitating candidate gene discovery in an emerging model plant lineage.</title>
        <authorList>
            <person name="Arias T."/>
            <person name="Riano-Pachon D.M."/>
            <person name="Di Stilio V.S."/>
        </authorList>
    </citation>
    <scope>NUCLEOTIDE SEQUENCE [LARGE SCALE GENOMIC DNA]</scope>
    <source>
        <strain evidence="4">cv. WT478/WT964</strain>
        <tissue evidence="3">Leaves</tissue>
    </source>
</reference>
<keyword evidence="4" id="KW-1185">Reference proteome</keyword>
<dbReference type="Proteomes" id="UP000554482">
    <property type="component" value="Unassembled WGS sequence"/>
</dbReference>
<evidence type="ECO:0000313" key="3">
    <source>
        <dbReference type="EMBL" id="KAF5179446.1"/>
    </source>
</evidence>
<dbReference type="InterPro" id="IPR026960">
    <property type="entry name" value="RVT-Znf"/>
</dbReference>
<accession>A0A7J6V3E9</accession>
<dbReference type="Pfam" id="PF13966">
    <property type="entry name" value="zf-RVT"/>
    <property type="match status" value="1"/>
</dbReference>
<organism evidence="3 4">
    <name type="scientific">Thalictrum thalictroides</name>
    <name type="common">Rue-anemone</name>
    <name type="synonym">Anemone thalictroides</name>
    <dbReference type="NCBI Taxonomy" id="46969"/>
    <lineage>
        <taxon>Eukaryota</taxon>
        <taxon>Viridiplantae</taxon>
        <taxon>Streptophyta</taxon>
        <taxon>Embryophyta</taxon>
        <taxon>Tracheophyta</taxon>
        <taxon>Spermatophyta</taxon>
        <taxon>Magnoliopsida</taxon>
        <taxon>Ranunculales</taxon>
        <taxon>Ranunculaceae</taxon>
        <taxon>Thalictroideae</taxon>
        <taxon>Thalictrum</taxon>
    </lineage>
</organism>
<evidence type="ECO:0000256" key="1">
    <source>
        <dbReference type="SAM" id="Phobius"/>
    </source>
</evidence>
<dbReference type="PANTHER" id="PTHR33116:SF78">
    <property type="entry name" value="OS12G0587133 PROTEIN"/>
    <property type="match status" value="1"/>
</dbReference>
<proteinExistence type="predicted"/>
<name>A0A7J6V3E9_THATH</name>
<dbReference type="GO" id="GO:0003964">
    <property type="term" value="F:RNA-directed DNA polymerase activity"/>
    <property type="evidence" value="ECO:0007669"/>
    <property type="project" value="UniProtKB-KW"/>
</dbReference>
<dbReference type="EMBL" id="JABWDY010038754">
    <property type="protein sequence ID" value="KAF5179446.1"/>
    <property type="molecule type" value="Genomic_DNA"/>
</dbReference>
<keyword evidence="3" id="KW-0695">RNA-directed DNA polymerase</keyword>
<protein>
    <submittedName>
        <fullName evidence="3">RNA-directed DNA polymerase, eukaryota, Reverse transcriptase zinc-binding domain protein</fullName>
    </submittedName>
</protein>
<dbReference type="AlphaFoldDB" id="A0A7J6V3E9"/>
<sequence>MEEDRIIWKPSNNGNFTTKSAYIALSNVHPAIRWYGMVWNKMVIPRHSFTAWQLLSGCLPTQDNLMKRRILHTSSCILCNNGRENSKHLFFDCVYSAEVWNHIKGLLRIGVDTRNCNRLWMSIIRICRRKTVAASIYSTMICATVNYIWSERNARRFQDKSQSAVNLKLRLVKERRYIQLQVKEIPNTQ</sequence>
<dbReference type="PANTHER" id="PTHR33116">
    <property type="entry name" value="REVERSE TRANSCRIPTASE ZINC-BINDING DOMAIN-CONTAINING PROTEIN-RELATED-RELATED"/>
    <property type="match status" value="1"/>
</dbReference>
<evidence type="ECO:0000313" key="4">
    <source>
        <dbReference type="Proteomes" id="UP000554482"/>
    </source>
</evidence>
<keyword evidence="3" id="KW-0808">Transferase</keyword>
<feature type="transmembrane region" description="Helical" evidence="1">
    <location>
        <begin position="131"/>
        <end position="149"/>
    </location>
</feature>
<evidence type="ECO:0000259" key="2">
    <source>
        <dbReference type="Pfam" id="PF13966"/>
    </source>
</evidence>
<keyword evidence="3" id="KW-0548">Nucleotidyltransferase</keyword>
<dbReference type="OrthoDB" id="1938430at2759"/>
<keyword evidence="1" id="KW-0472">Membrane</keyword>
<feature type="non-terminal residue" evidence="3">
    <location>
        <position position="189"/>
    </location>
</feature>